<keyword evidence="2" id="KW-0378">Hydrolase</keyword>
<dbReference type="EMBL" id="FRDL01000008">
    <property type="protein sequence ID" value="SHN72234.1"/>
    <property type="molecule type" value="Genomic_DNA"/>
</dbReference>
<dbReference type="Gene3D" id="3.40.50.1820">
    <property type="entry name" value="alpha/beta hydrolase"/>
    <property type="match status" value="1"/>
</dbReference>
<reference evidence="2 3" key="1">
    <citation type="submission" date="2016-12" db="EMBL/GenBank/DDBJ databases">
        <authorList>
            <person name="Song W.-J."/>
            <person name="Kurnit D.M."/>
        </authorList>
    </citation>
    <scope>NUCLEOTIDE SEQUENCE [LARGE SCALE GENOMIC DNA]</scope>
    <source>
        <strain evidence="2 3">CGMCC 1.10808</strain>
    </source>
</reference>
<dbReference type="RefSeq" id="WP_072747865.1">
    <property type="nucleotide sequence ID" value="NZ_FOHL01000008.1"/>
</dbReference>
<dbReference type="AlphaFoldDB" id="A0A1M7TNA8"/>
<dbReference type="InterPro" id="IPR000073">
    <property type="entry name" value="AB_hydrolase_1"/>
</dbReference>
<protein>
    <submittedName>
        <fullName evidence="2">Lysophospholipase, alpha-beta hydrolase superfamily</fullName>
    </submittedName>
</protein>
<dbReference type="InterPro" id="IPR029058">
    <property type="entry name" value="AB_hydrolase_fold"/>
</dbReference>
<keyword evidence="3" id="KW-1185">Reference proteome</keyword>
<dbReference type="PANTHER" id="PTHR43194">
    <property type="entry name" value="HYDROLASE ALPHA/BETA FOLD FAMILY"/>
    <property type="match status" value="1"/>
</dbReference>
<dbReference type="Proteomes" id="UP000184066">
    <property type="component" value="Unassembled WGS sequence"/>
</dbReference>
<dbReference type="PANTHER" id="PTHR43194:SF2">
    <property type="entry name" value="PEROXISOMAL MEMBRANE PROTEIN LPX1"/>
    <property type="match status" value="1"/>
</dbReference>
<gene>
    <name evidence="2" type="ORF">SAMN05216200_10855</name>
</gene>
<accession>A0A1M7TNA8</accession>
<evidence type="ECO:0000313" key="2">
    <source>
        <dbReference type="EMBL" id="SHN72234.1"/>
    </source>
</evidence>
<organism evidence="2 3">
    <name type="scientific">Oceanicella actignis</name>
    <dbReference type="NCBI Taxonomy" id="1189325"/>
    <lineage>
        <taxon>Bacteria</taxon>
        <taxon>Pseudomonadati</taxon>
        <taxon>Pseudomonadota</taxon>
        <taxon>Alphaproteobacteria</taxon>
        <taxon>Rhodobacterales</taxon>
        <taxon>Paracoccaceae</taxon>
        <taxon>Oceanicella</taxon>
    </lineage>
</organism>
<feature type="domain" description="AB hydrolase-1" evidence="1">
    <location>
        <begin position="20"/>
        <end position="250"/>
    </location>
</feature>
<sequence length="283" mass="30264">MSAPPILYAGPAHARRPLDLIFVHGMGAGAWIWERATIPHFVAQGYRCWAPDLASAQERAQRRGGLDLYARRIARAIRAAGRPAVVIAHSLGAAAAQNALRMGAPMAGLALMCPAPPYGMARAGAQLMLRSPQDWRALAALAAHGPRAAAAERLIRLFLPRGADPELLAWLAANLRDEPWTPMVQALGLRPFAPPPFWLTPWAPRPPVLTLAGGRDPITPPLDAAATALWHGGRAHVLPEAGHLMMLEPDSARAAHALLAAWLEEIAAQPRRPNSASRALGSF</sequence>
<proteinExistence type="predicted"/>
<dbReference type="GO" id="GO:0016787">
    <property type="term" value="F:hydrolase activity"/>
    <property type="evidence" value="ECO:0007669"/>
    <property type="project" value="UniProtKB-KW"/>
</dbReference>
<dbReference type="STRING" id="1189325.SAMN04488119_10854"/>
<evidence type="ECO:0000313" key="3">
    <source>
        <dbReference type="Proteomes" id="UP000184066"/>
    </source>
</evidence>
<evidence type="ECO:0000259" key="1">
    <source>
        <dbReference type="Pfam" id="PF12697"/>
    </source>
</evidence>
<name>A0A1M7TNA8_9RHOB</name>
<dbReference type="SUPFAM" id="SSF53474">
    <property type="entry name" value="alpha/beta-Hydrolases"/>
    <property type="match status" value="1"/>
</dbReference>
<dbReference type="OrthoDB" id="9814966at2"/>
<dbReference type="InterPro" id="IPR050228">
    <property type="entry name" value="Carboxylesterase_BioH"/>
</dbReference>
<dbReference type="Pfam" id="PF12697">
    <property type="entry name" value="Abhydrolase_6"/>
    <property type="match status" value="1"/>
</dbReference>